<evidence type="ECO:0000256" key="1">
    <source>
        <dbReference type="ARBA" id="ARBA00022857"/>
    </source>
</evidence>
<dbReference type="AlphaFoldDB" id="A0A8X6MUM6"/>
<evidence type="ECO:0000313" key="3">
    <source>
        <dbReference type="EMBL" id="GFS78791.1"/>
    </source>
</evidence>
<dbReference type="EMBL" id="BMAW01051129">
    <property type="protein sequence ID" value="GFS78791.1"/>
    <property type="molecule type" value="Genomic_DNA"/>
</dbReference>
<dbReference type="InterPro" id="IPR002347">
    <property type="entry name" value="SDR_fam"/>
</dbReference>
<dbReference type="Pfam" id="PF00106">
    <property type="entry name" value="adh_short"/>
    <property type="match status" value="1"/>
</dbReference>
<dbReference type="OrthoDB" id="5296at2759"/>
<evidence type="ECO:0008006" key="5">
    <source>
        <dbReference type="Google" id="ProtNLM"/>
    </source>
</evidence>
<organism evidence="3 4">
    <name type="scientific">Nephila pilipes</name>
    <name type="common">Giant wood spider</name>
    <name type="synonym">Nephila maculata</name>
    <dbReference type="NCBI Taxonomy" id="299642"/>
    <lineage>
        <taxon>Eukaryota</taxon>
        <taxon>Metazoa</taxon>
        <taxon>Ecdysozoa</taxon>
        <taxon>Arthropoda</taxon>
        <taxon>Chelicerata</taxon>
        <taxon>Arachnida</taxon>
        <taxon>Araneae</taxon>
        <taxon>Araneomorphae</taxon>
        <taxon>Entelegynae</taxon>
        <taxon>Araneoidea</taxon>
        <taxon>Nephilidae</taxon>
        <taxon>Nephila</taxon>
    </lineage>
</organism>
<keyword evidence="1" id="KW-0521">NADP</keyword>
<comment type="caution">
    <text evidence="3">The sequence shown here is derived from an EMBL/GenBank/DDBJ whole genome shotgun (WGS) entry which is preliminary data.</text>
</comment>
<keyword evidence="4" id="KW-1185">Reference proteome</keyword>
<sequence length="258" mass="29215">MAVDSVLVTGANKGIGLEFVRQLVQIPRPPRYVFATYRCDRTIRILRRIQLEAEKIKATEVILIKMDVTDVQSIKQARKTIEKIVGHSGLTLLINNAGIATWLYFPQTIKNNLRLHLKTNTVGAIMVLQEMYPLLQKAAALKRKGLNVYRAAVLNISDVRGSITEMSEHNAQDWRNLIGYRTSKAALNMAMRVYALWMKEQGVLVVNMYPGWVKTEMGSEQAPLKISESVSDMMRTLETLEESHQGAFLDRKGEIIPF</sequence>
<reference evidence="3" key="1">
    <citation type="submission" date="2020-08" db="EMBL/GenBank/DDBJ databases">
        <title>Multicomponent nature underlies the extraordinary mechanical properties of spider dragline silk.</title>
        <authorList>
            <person name="Kono N."/>
            <person name="Nakamura H."/>
            <person name="Mori M."/>
            <person name="Yoshida Y."/>
            <person name="Ohtoshi R."/>
            <person name="Malay A.D."/>
            <person name="Moran D.A.P."/>
            <person name="Tomita M."/>
            <person name="Numata K."/>
            <person name="Arakawa K."/>
        </authorList>
    </citation>
    <scope>NUCLEOTIDE SEQUENCE</scope>
</reference>
<proteinExistence type="predicted"/>
<evidence type="ECO:0000256" key="2">
    <source>
        <dbReference type="ARBA" id="ARBA00023002"/>
    </source>
</evidence>
<keyword evidence="2" id="KW-0560">Oxidoreductase</keyword>
<dbReference type="GO" id="GO:0005737">
    <property type="term" value="C:cytoplasm"/>
    <property type="evidence" value="ECO:0007669"/>
    <property type="project" value="TreeGrafter"/>
</dbReference>
<protein>
    <recommendedName>
        <fullName evidence="5">C-factor</fullName>
    </recommendedName>
</protein>
<dbReference type="SUPFAM" id="SSF51735">
    <property type="entry name" value="NAD(P)-binding Rossmann-fold domains"/>
    <property type="match status" value="1"/>
</dbReference>
<dbReference type="GO" id="GO:0016491">
    <property type="term" value="F:oxidoreductase activity"/>
    <property type="evidence" value="ECO:0007669"/>
    <property type="project" value="UniProtKB-KW"/>
</dbReference>
<dbReference type="PANTHER" id="PTHR43544">
    <property type="entry name" value="SHORT-CHAIN DEHYDROGENASE/REDUCTASE"/>
    <property type="match status" value="1"/>
</dbReference>
<accession>A0A8X6MUM6</accession>
<dbReference type="InterPro" id="IPR036291">
    <property type="entry name" value="NAD(P)-bd_dom_sf"/>
</dbReference>
<dbReference type="Proteomes" id="UP000887013">
    <property type="component" value="Unassembled WGS sequence"/>
</dbReference>
<dbReference type="Gene3D" id="3.40.50.720">
    <property type="entry name" value="NAD(P)-binding Rossmann-like Domain"/>
    <property type="match status" value="1"/>
</dbReference>
<name>A0A8X6MUM6_NEPPI</name>
<evidence type="ECO:0000313" key="4">
    <source>
        <dbReference type="Proteomes" id="UP000887013"/>
    </source>
</evidence>
<dbReference type="PANTHER" id="PTHR43544:SF7">
    <property type="entry name" value="NADB-LER2"/>
    <property type="match status" value="1"/>
</dbReference>
<dbReference type="CDD" id="cd05325">
    <property type="entry name" value="carb_red_sniffer_like_SDR_c"/>
    <property type="match status" value="1"/>
</dbReference>
<gene>
    <name evidence="3" type="primary">AVEN_209667_1</name>
    <name evidence="3" type="ORF">NPIL_325411</name>
</gene>
<dbReference type="PRINTS" id="PR00081">
    <property type="entry name" value="GDHRDH"/>
</dbReference>
<dbReference type="InterPro" id="IPR051468">
    <property type="entry name" value="Fungal_SecMetab_SDRs"/>
</dbReference>